<proteinExistence type="predicted"/>
<accession>A0AC61QKQ9</accession>
<keyword evidence="2" id="KW-1185">Reference proteome</keyword>
<dbReference type="EC" id="2.1.2.9" evidence="1"/>
<protein>
    <submittedName>
        <fullName evidence="1">Methionyl-tRNA formyltransferase</fullName>
        <ecNumber evidence="1">2.1.2.9</ecNumber>
    </submittedName>
</protein>
<keyword evidence="1" id="KW-0808">Transferase</keyword>
<gene>
    <name evidence="1" type="ORF">E0946_00240</name>
</gene>
<comment type="caution">
    <text evidence="1">The sequence shown here is derived from an EMBL/GenBank/DDBJ whole genome shotgun (WGS) entry which is preliminary data.</text>
</comment>
<dbReference type="EMBL" id="SMOG01000001">
    <property type="protein sequence ID" value="TDF74551.1"/>
    <property type="molecule type" value="Genomic_DNA"/>
</dbReference>
<organism evidence="1 2">
    <name type="scientific">Candidatus Syntrophosphaera thermopropionivorans</name>
    <dbReference type="NCBI Taxonomy" id="2593015"/>
    <lineage>
        <taxon>Bacteria</taxon>
        <taxon>Pseudomonadati</taxon>
        <taxon>Candidatus Cloacimonadota</taxon>
        <taxon>Candidatus Cloacimonadia</taxon>
        <taxon>Candidatus Cloacimonadales</taxon>
        <taxon>Candidatus Cloacimonadaceae</taxon>
        <taxon>Candidatus Syntrophosphaera</taxon>
    </lineage>
</organism>
<sequence length="324" mass="36415">MKIVFAGSSEFGIPALKKLKEKHQLLLIISQPDRPAGRNQRIKPCPIARFAREQGWELYQPENINSPESVDKISKLYPELLVTASYASLIKKELRQIPTFGAINLHPSLLPKYRGPTPIQTALLNGDHKTGTTIFRLTSRLDAGPILAQRELVILPEDNYGSLKEKLANISAELLIEIIPAIKDNSLTERPQDENLASYTHKFSKKDLWINWDNKIKNIFNQIRAFSPSPGARTSIHNTNLKILQAEIYDSSKNDKPGTIAGFIKNKGILVNCQDGQLLITRIQAEGKKVMSAWAFQLGARLSAGESFVPFNQIFMENSFREEL</sequence>
<evidence type="ECO:0000313" key="2">
    <source>
        <dbReference type="Proteomes" id="UP000294588"/>
    </source>
</evidence>
<name>A0AC61QKQ9_9BACT</name>
<evidence type="ECO:0000313" key="1">
    <source>
        <dbReference type="EMBL" id="TDF74551.1"/>
    </source>
</evidence>
<dbReference type="Proteomes" id="UP000294588">
    <property type="component" value="Unassembled WGS sequence"/>
</dbReference>
<reference evidence="1" key="1">
    <citation type="submission" date="2019-03" db="EMBL/GenBank/DDBJ databases">
        <title>Candidatus Syntrophosphaera thermopropionivorans: a novel player in syntrophic propionate oxidation during anaerobic digestion.</title>
        <authorList>
            <person name="Dyksma S."/>
        </authorList>
    </citation>
    <scope>NUCLEOTIDE SEQUENCE</scope>
    <source>
        <strain evidence="1">W5</strain>
    </source>
</reference>